<name>A0A9Q0MY56_9DIPT</name>
<dbReference type="AlphaFoldDB" id="A0A9Q0MY56"/>
<comment type="caution">
    <text evidence="1">The sequence shown here is derived from an EMBL/GenBank/DDBJ whole genome shotgun (WGS) entry which is preliminary data.</text>
</comment>
<evidence type="ECO:0000313" key="1">
    <source>
        <dbReference type="EMBL" id="KAJ6640087.1"/>
    </source>
</evidence>
<proteinExistence type="predicted"/>
<dbReference type="SUPFAM" id="SSF52047">
    <property type="entry name" value="RNI-like"/>
    <property type="match status" value="1"/>
</dbReference>
<keyword evidence="2" id="KW-1185">Reference proteome</keyword>
<dbReference type="InterPro" id="IPR032675">
    <property type="entry name" value="LRR_dom_sf"/>
</dbReference>
<reference evidence="1" key="1">
    <citation type="submission" date="2022-07" db="EMBL/GenBank/DDBJ databases">
        <authorList>
            <person name="Trinca V."/>
            <person name="Uliana J.V.C."/>
            <person name="Torres T.T."/>
            <person name="Ward R.J."/>
            <person name="Monesi N."/>
        </authorList>
    </citation>
    <scope>NUCLEOTIDE SEQUENCE</scope>
    <source>
        <strain evidence="1">HSMRA1968</strain>
        <tissue evidence="1">Whole embryos</tissue>
    </source>
</reference>
<sequence>MLMSMSRIRFRNYLNDSDEARLPDRFIEEFETGLLLDRCNKFCFTSPENWIEYDDMLAFIEQFGGKMKELTIFATYIRNALYDLSNNDLIKLIPSQLTKLEAVSDRVRTKLIVSNDRLKNIETLRLGSCILKLIDGAVCAPVELRMKNVFFLRNRKDFQETVKLNDLFDFRNLKELQIDCTETGNVELDLSIGVLNLESLVLNRVTILNMESSTWTVRKLSLCRKTKITKTGMKYEEIEFDGPNLDVAVLPTTLKSLTMRLLRAKLLNIEEAQNLVQLKYLSLHRKRFSILSSFQNCANLTHLHLYPMDEGDFELVTVDVNLFPKTLKVLRLSHNCELTGKIDFEIETIMIEHIPFDDAIDFFVENLNAKNALLYCTDFVFDTDDEAAIDKVLRELSFRCFIAGPFFQSDKERYAFSYYPYLEQEDAKAMFSIKADQDAAVIKKEVSKAEFDRLKNAWWTKDHISF</sequence>
<dbReference type="Proteomes" id="UP001151699">
    <property type="component" value="Chromosome X"/>
</dbReference>
<protein>
    <submittedName>
        <fullName evidence="1">Uncharacterized protein</fullName>
    </submittedName>
</protein>
<dbReference type="EMBL" id="WJQU01000003">
    <property type="protein sequence ID" value="KAJ6640087.1"/>
    <property type="molecule type" value="Genomic_DNA"/>
</dbReference>
<dbReference type="OrthoDB" id="10310928at2759"/>
<organism evidence="1 2">
    <name type="scientific">Pseudolycoriella hygida</name>
    <dbReference type="NCBI Taxonomy" id="35572"/>
    <lineage>
        <taxon>Eukaryota</taxon>
        <taxon>Metazoa</taxon>
        <taxon>Ecdysozoa</taxon>
        <taxon>Arthropoda</taxon>
        <taxon>Hexapoda</taxon>
        <taxon>Insecta</taxon>
        <taxon>Pterygota</taxon>
        <taxon>Neoptera</taxon>
        <taxon>Endopterygota</taxon>
        <taxon>Diptera</taxon>
        <taxon>Nematocera</taxon>
        <taxon>Sciaroidea</taxon>
        <taxon>Sciaridae</taxon>
        <taxon>Pseudolycoriella</taxon>
    </lineage>
</organism>
<accession>A0A9Q0MY56</accession>
<dbReference type="Gene3D" id="3.80.10.10">
    <property type="entry name" value="Ribonuclease Inhibitor"/>
    <property type="match status" value="1"/>
</dbReference>
<gene>
    <name evidence="1" type="ORF">Bhyg_12836</name>
</gene>
<evidence type="ECO:0000313" key="2">
    <source>
        <dbReference type="Proteomes" id="UP001151699"/>
    </source>
</evidence>